<accession>A0ABQ7U9V5</accession>
<proteinExistence type="predicted"/>
<dbReference type="InterPro" id="IPR001356">
    <property type="entry name" value="HD"/>
</dbReference>
<name>A0ABQ7U9V5_SOLTU</name>
<dbReference type="Pfam" id="PF00046">
    <property type="entry name" value="Homeodomain"/>
    <property type="match status" value="1"/>
</dbReference>
<evidence type="ECO:0000313" key="6">
    <source>
        <dbReference type="Proteomes" id="UP000826656"/>
    </source>
</evidence>
<organism evidence="5 6">
    <name type="scientific">Solanum tuberosum</name>
    <name type="common">Potato</name>
    <dbReference type="NCBI Taxonomy" id="4113"/>
    <lineage>
        <taxon>Eukaryota</taxon>
        <taxon>Viridiplantae</taxon>
        <taxon>Streptophyta</taxon>
        <taxon>Embryophyta</taxon>
        <taxon>Tracheophyta</taxon>
        <taxon>Spermatophyta</taxon>
        <taxon>Magnoliopsida</taxon>
        <taxon>eudicotyledons</taxon>
        <taxon>Gunneridae</taxon>
        <taxon>Pentapetalae</taxon>
        <taxon>asterids</taxon>
        <taxon>lamiids</taxon>
        <taxon>Solanales</taxon>
        <taxon>Solanaceae</taxon>
        <taxon>Solanoideae</taxon>
        <taxon>Solaneae</taxon>
        <taxon>Solanum</taxon>
    </lineage>
</organism>
<dbReference type="EMBL" id="JAIVGD010000023">
    <property type="protein sequence ID" value="KAH0743414.1"/>
    <property type="molecule type" value="Genomic_DNA"/>
</dbReference>
<dbReference type="Gene3D" id="1.10.10.60">
    <property type="entry name" value="Homeodomain-like"/>
    <property type="match status" value="1"/>
</dbReference>
<keyword evidence="2 3" id="KW-0238">DNA-binding</keyword>
<protein>
    <recommendedName>
        <fullName evidence="4">Homeobox domain-containing protein</fullName>
    </recommendedName>
</protein>
<evidence type="ECO:0000256" key="1">
    <source>
        <dbReference type="ARBA" id="ARBA00004123"/>
    </source>
</evidence>
<gene>
    <name evidence="5" type="ORF">KY290_031407</name>
</gene>
<dbReference type="InterPro" id="IPR042160">
    <property type="entry name" value="HD-Zip_IV"/>
</dbReference>
<comment type="subcellular location">
    <subcellularLocation>
        <location evidence="1 2 3">Nucleus</location>
    </subcellularLocation>
</comment>
<evidence type="ECO:0000259" key="4">
    <source>
        <dbReference type="PROSITE" id="PS50071"/>
    </source>
</evidence>
<feature type="domain" description="Homeobox" evidence="4">
    <location>
        <begin position="1"/>
        <end position="44"/>
    </location>
</feature>
<evidence type="ECO:0000256" key="3">
    <source>
        <dbReference type="RuleBase" id="RU000682"/>
    </source>
</evidence>
<comment type="caution">
    <text evidence="5">The sequence shown here is derived from an EMBL/GenBank/DDBJ whole genome shotgun (WGS) entry which is preliminary data.</text>
</comment>
<keyword evidence="2 3" id="KW-0371">Homeobox</keyword>
<dbReference type="SUPFAM" id="SSF46689">
    <property type="entry name" value="Homeodomain-like"/>
    <property type="match status" value="1"/>
</dbReference>
<keyword evidence="6" id="KW-1185">Reference proteome</keyword>
<dbReference type="PANTHER" id="PTHR45654">
    <property type="entry name" value="HOMEOBOX-LEUCINE ZIPPER PROTEIN MERISTEM L1"/>
    <property type="match status" value="1"/>
</dbReference>
<evidence type="ECO:0000313" key="5">
    <source>
        <dbReference type="EMBL" id="KAH0743414.1"/>
    </source>
</evidence>
<dbReference type="PANTHER" id="PTHR45654:SF29">
    <property type="entry name" value="HOMEOBOX-LEUCINE ZIPPER PROTEIN HDG2-LIKE"/>
    <property type="match status" value="1"/>
</dbReference>
<dbReference type="CDD" id="cd00086">
    <property type="entry name" value="homeodomain"/>
    <property type="match status" value="1"/>
</dbReference>
<dbReference type="PROSITE" id="PS50071">
    <property type="entry name" value="HOMEOBOX_2"/>
    <property type="match status" value="1"/>
</dbReference>
<keyword evidence="2 3" id="KW-0539">Nucleus</keyword>
<feature type="DNA-binding region" description="Homeobox" evidence="2">
    <location>
        <begin position="3"/>
        <end position="45"/>
    </location>
</feature>
<dbReference type="InterPro" id="IPR009057">
    <property type="entry name" value="Homeodomain-like_sf"/>
</dbReference>
<dbReference type="Proteomes" id="UP000826656">
    <property type="component" value="Unassembled WGS sequence"/>
</dbReference>
<sequence length="155" mass="18019">MEALFKECPKPDEKKMKELSGKVGLEFLQIKFWFQNFCTQIKIEGKRYENSSLRAENDKLRIKCVWLREAINNGCLKCCNPGCPLNNEQYLRLENARLQEENTRGNEPTPNGIKTTASRESAFVIMNHINLVEIFMDTQNHWANLFSSIVLTMDQ</sequence>
<reference evidence="5 6" key="1">
    <citation type="journal article" date="2021" name="bioRxiv">
        <title>Chromosome-scale and haplotype-resolved genome assembly of a tetraploid potato cultivar.</title>
        <authorList>
            <person name="Sun H."/>
            <person name="Jiao W.-B."/>
            <person name="Krause K."/>
            <person name="Campoy J.A."/>
            <person name="Goel M."/>
            <person name="Folz-Donahue K."/>
            <person name="Kukat C."/>
            <person name="Huettel B."/>
            <person name="Schneeberger K."/>
        </authorList>
    </citation>
    <scope>NUCLEOTIDE SEQUENCE [LARGE SCALE GENOMIC DNA]</scope>
    <source>
        <strain evidence="5">SolTubOtavaFocal</strain>
        <tissue evidence="5">Leaves</tissue>
    </source>
</reference>
<evidence type="ECO:0000256" key="2">
    <source>
        <dbReference type="PROSITE-ProRule" id="PRU00108"/>
    </source>
</evidence>